<dbReference type="Proteomes" id="UP001219525">
    <property type="component" value="Unassembled WGS sequence"/>
</dbReference>
<proteinExistence type="predicted"/>
<dbReference type="EMBL" id="JARJCW010000085">
    <property type="protein sequence ID" value="KAJ7196190.1"/>
    <property type="molecule type" value="Genomic_DNA"/>
</dbReference>
<accession>A0AAD6V346</accession>
<name>A0AAD6V346_9AGAR</name>
<comment type="caution">
    <text evidence="1">The sequence shown here is derived from an EMBL/GenBank/DDBJ whole genome shotgun (WGS) entry which is preliminary data.</text>
</comment>
<dbReference type="AlphaFoldDB" id="A0AAD6V346"/>
<organism evidence="1 2">
    <name type="scientific">Mycena pura</name>
    <dbReference type="NCBI Taxonomy" id="153505"/>
    <lineage>
        <taxon>Eukaryota</taxon>
        <taxon>Fungi</taxon>
        <taxon>Dikarya</taxon>
        <taxon>Basidiomycota</taxon>
        <taxon>Agaricomycotina</taxon>
        <taxon>Agaricomycetes</taxon>
        <taxon>Agaricomycetidae</taxon>
        <taxon>Agaricales</taxon>
        <taxon>Marasmiineae</taxon>
        <taxon>Mycenaceae</taxon>
        <taxon>Mycena</taxon>
    </lineage>
</organism>
<reference evidence="1" key="1">
    <citation type="submission" date="2023-03" db="EMBL/GenBank/DDBJ databases">
        <title>Massive genome expansion in bonnet fungi (Mycena s.s.) driven by repeated elements and novel gene families across ecological guilds.</title>
        <authorList>
            <consortium name="Lawrence Berkeley National Laboratory"/>
            <person name="Harder C.B."/>
            <person name="Miyauchi S."/>
            <person name="Viragh M."/>
            <person name="Kuo A."/>
            <person name="Thoen E."/>
            <person name="Andreopoulos B."/>
            <person name="Lu D."/>
            <person name="Skrede I."/>
            <person name="Drula E."/>
            <person name="Henrissat B."/>
            <person name="Morin E."/>
            <person name="Kohler A."/>
            <person name="Barry K."/>
            <person name="LaButti K."/>
            <person name="Morin E."/>
            <person name="Salamov A."/>
            <person name="Lipzen A."/>
            <person name="Mereny Z."/>
            <person name="Hegedus B."/>
            <person name="Baldrian P."/>
            <person name="Stursova M."/>
            <person name="Weitz H."/>
            <person name="Taylor A."/>
            <person name="Grigoriev I.V."/>
            <person name="Nagy L.G."/>
            <person name="Martin F."/>
            <person name="Kauserud H."/>
        </authorList>
    </citation>
    <scope>NUCLEOTIDE SEQUENCE</scope>
    <source>
        <strain evidence="1">9144</strain>
    </source>
</reference>
<evidence type="ECO:0000313" key="1">
    <source>
        <dbReference type="EMBL" id="KAJ7196190.1"/>
    </source>
</evidence>
<feature type="non-terminal residue" evidence="1">
    <location>
        <position position="1"/>
    </location>
</feature>
<keyword evidence="2" id="KW-1185">Reference proteome</keyword>
<protein>
    <submittedName>
        <fullName evidence="1">Uncharacterized protein</fullName>
    </submittedName>
</protein>
<evidence type="ECO:0000313" key="2">
    <source>
        <dbReference type="Proteomes" id="UP001219525"/>
    </source>
</evidence>
<sequence length="122" mass="13539">LPPIIDCQLYHALIDCHLTHGCDLIVDVDPVSFALLDDLNHTVLRRILGLGKHSGLPQLYSELGVYPLLVRRLELALRYLAYLLALPSTHLAHKALQDADALRSHGSSSWLGDLAYVVRNLP</sequence>
<gene>
    <name evidence="1" type="ORF">GGX14DRAFT_309340</name>
</gene>
<feature type="non-terminal residue" evidence="1">
    <location>
        <position position="122"/>
    </location>
</feature>